<feature type="compositionally biased region" description="Low complexity" evidence="1">
    <location>
        <begin position="11"/>
        <end position="20"/>
    </location>
</feature>
<organism evidence="2 3">
    <name type="scientific">Iphiclides podalirius</name>
    <name type="common">scarce swallowtail</name>
    <dbReference type="NCBI Taxonomy" id="110791"/>
    <lineage>
        <taxon>Eukaryota</taxon>
        <taxon>Metazoa</taxon>
        <taxon>Ecdysozoa</taxon>
        <taxon>Arthropoda</taxon>
        <taxon>Hexapoda</taxon>
        <taxon>Insecta</taxon>
        <taxon>Pterygota</taxon>
        <taxon>Neoptera</taxon>
        <taxon>Endopterygota</taxon>
        <taxon>Lepidoptera</taxon>
        <taxon>Glossata</taxon>
        <taxon>Ditrysia</taxon>
        <taxon>Papilionoidea</taxon>
        <taxon>Papilionidae</taxon>
        <taxon>Papilioninae</taxon>
        <taxon>Iphiclides</taxon>
    </lineage>
</organism>
<reference evidence="2" key="1">
    <citation type="submission" date="2022-03" db="EMBL/GenBank/DDBJ databases">
        <authorList>
            <person name="Martin H S."/>
        </authorList>
    </citation>
    <scope>NUCLEOTIDE SEQUENCE</scope>
</reference>
<feature type="non-terminal residue" evidence="2">
    <location>
        <position position="100"/>
    </location>
</feature>
<feature type="region of interest" description="Disordered" evidence="1">
    <location>
        <begin position="1"/>
        <end position="23"/>
    </location>
</feature>
<proteinExistence type="predicted"/>
<accession>A0ABN8HST0</accession>
<evidence type="ECO:0000313" key="3">
    <source>
        <dbReference type="Proteomes" id="UP000837857"/>
    </source>
</evidence>
<evidence type="ECO:0000313" key="2">
    <source>
        <dbReference type="EMBL" id="CAH2037547.1"/>
    </source>
</evidence>
<dbReference type="Proteomes" id="UP000837857">
    <property type="component" value="Chromosome 10"/>
</dbReference>
<evidence type="ECO:0000256" key="1">
    <source>
        <dbReference type="SAM" id="MobiDB-lite"/>
    </source>
</evidence>
<gene>
    <name evidence="2" type="ORF">IPOD504_LOCUS1210</name>
</gene>
<name>A0ABN8HST0_9NEOP</name>
<protein>
    <submittedName>
        <fullName evidence="2">Uncharacterized protein</fullName>
    </submittedName>
</protein>
<sequence>MTCPYNDLDSDSSTNSTNDPTVKRDIELAQSGQPVTHVDPGAIEGSEIGSNQRELARETVSENVGSPAYQDALPNVVPPSEPRTRPIRQCRLKKTCYRLS</sequence>
<dbReference type="EMBL" id="OW152822">
    <property type="protein sequence ID" value="CAH2037547.1"/>
    <property type="molecule type" value="Genomic_DNA"/>
</dbReference>
<keyword evidence="3" id="KW-1185">Reference proteome</keyword>
<feature type="region of interest" description="Disordered" evidence="1">
    <location>
        <begin position="53"/>
        <end position="84"/>
    </location>
</feature>